<gene>
    <name evidence="2" type="ORF">FOQG_15733</name>
</gene>
<reference evidence="2 3" key="1">
    <citation type="submission" date="2011-11" db="EMBL/GenBank/DDBJ databases">
        <title>The Genome Sequence of Fusarium oxysporum PHW815.</title>
        <authorList>
            <consortium name="The Broad Institute Genome Sequencing Platform"/>
            <person name="Ma L.-J."/>
            <person name="Gale L.R."/>
            <person name="Schwartz D.C."/>
            <person name="Zhou S."/>
            <person name="Corby-Kistler H."/>
            <person name="Young S.K."/>
            <person name="Zeng Q."/>
            <person name="Gargeya S."/>
            <person name="Fitzgerald M."/>
            <person name="Haas B."/>
            <person name="Abouelleil A."/>
            <person name="Alvarado L."/>
            <person name="Arachchi H.M."/>
            <person name="Berlin A."/>
            <person name="Brown A."/>
            <person name="Chapman S.B."/>
            <person name="Chen Z."/>
            <person name="Dunbar C."/>
            <person name="Freedman E."/>
            <person name="Gearin G."/>
            <person name="Goldberg J."/>
            <person name="Griggs A."/>
            <person name="Gujja S."/>
            <person name="Heiman D."/>
            <person name="Howarth C."/>
            <person name="Larson L."/>
            <person name="Lui A."/>
            <person name="MacDonald P.J.P."/>
            <person name="Montmayeur A."/>
            <person name="Murphy C."/>
            <person name="Neiman D."/>
            <person name="Pearson M."/>
            <person name="Priest M."/>
            <person name="Roberts A."/>
            <person name="Saif S."/>
            <person name="Shea T."/>
            <person name="Shenoy N."/>
            <person name="Sisk P."/>
            <person name="Stolte C."/>
            <person name="Sykes S."/>
            <person name="Wortman J."/>
            <person name="Nusbaum C."/>
            <person name="Birren B."/>
        </authorList>
    </citation>
    <scope>NUCLEOTIDE SEQUENCE [LARGE SCALE GENOMIC DNA]</scope>
    <source>
        <strain evidence="2 3">54005</strain>
    </source>
</reference>
<keyword evidence="3" id="KW-1185">Reference proteome</keyword>
<name>X0BLF5_FUSOX</name>
<sequence>MHYRPLLHETAESTFAFASILHGPHTRQKLSPCASHFLGVASTIPTRLLCSLAFFLSSLKPKEPQTTLTVPSLRFRYGKLHIGSCCVTSWPRRGQLGSLDSPSRTMPTRRLQN</sequence>
<organism evidence="2 3">
    <name type="scientific">Fusarium oxysporum f. sp. raphani 54005</name>
    <dbReference type="NCBI Taxonomy" id="1089458"/>
    <lineage>
        <taxon>Eukaryota</taxon>
        <taxon>Fungi</taxon>
        <taxon>Dikarya</taxon>
        <taxon>Ascomycota</taxon>
        <taxon>Pezizomycotina</taxon>
        <taxon>Sordariomycetes</taxon>
        <taxon>Hypocreomycetidae</taxon>
        <taxon>Hypocreales</taxon>
        <taxon>Nectriaceae</taxon>
        <taxon>Fusarium</taxon>
        <taxon>Fusarium oxysporum species complex</taxon>
    </lineage>
</organism>
<protein>
    <submittedName>
        <fullName evidence="2">Uncharacterized protein</fullName>
    </submittedName>
</protein>
<dbReference type="EMBL" id="JH658463">
    <property type="protein sequence ID" value="EXK79708.1"/>
    <property type="molecule type" value="Genomic_DNA"/>
</dbReference>
<dbReference type="AlphaFoldDB" id="X0BLF5"/>
<evidence type="ECO:0000313" key="3">
    <source>
        <dbReference type="Proteomes" id="UP000030663"/>
    </source>
</evidence>
<evidence type="ECO:0000256" key="1">
    <source>
        <dbReference type="SAM" id="MobiDB-lite"/>
    </source>
</evidence>
<dbReference type="HOGENOM" id="CLU_2133608_0_0_1"/>
<feature type="region of interest" description="Disordered" evidence="1">
    <location>
        <begin position="91"/>
        <end position="113"/>
    </location>
</feature>
<proteinExistence type="predicted"/>
<evidence type="ECO:0000313" key="2">
    <source>
        <dbReference type="EMBL" id="EXK79708.1"/>
    </source>
</evidence>
<accession>X0BLF5</accession>
<dbReference type="Proteomes" id="UP000030663">
    <property type="component" value="Unassembled WGS sequence"/>
</dbReference>
<feature type="compositionally biased region" description="Polar residues" evidence="1">
    <location>
        <begin position="98"/>
        <end position="113"/>
    </location>
</feature>